<reference evidence="2 3" key="1">
    <citation type="journal article" date="2019" name="Nat. Ecol. Evol.">
        <title>Megaphylogeny resolves global patterns of mushroom evolution.</title>
        <authorList>
            <person name="Varga T."/>
            <person name="Krizsan K."/>
            <person name="Foldi C."/>
            <person name="Dima B."/>
            <person name="Sanchez-Garcia M."/>
            <person name="Sanchez-Ramirez S."/>
            <person name="Szollosi G.J."/>
            <person name="Szarkandi J.G."/>
            <person name="Papp V."/>
            <person name="Albert L."/>
            <person name="Andreopoulos W."/>
            <person name="Angelini C."/>
            <person name="Antonin V."/>
            <person name="Barry K.W."/>
            <person name="Bougher N.L."/>
            <person name="Buchanan P."/>
            <person name="Buyck B."/>
            <person name="Bense V."/>
            <person name="Catcheside P."/>
            <person name="Chovatia M."/>
            <person name="Cooper J."/>
            <person name="Damon W."/>
            <person name="Desjardin D."/>
            <person name="Finy P."/>
            <person name="Geml J."/>
            <person name="Haridas S."/>
            <person name="Hughes K."/>
            <person name="Justo A."/>
            <person name="Karasinski D."/>
            <person name="Kautmanova I."/>
            <person name="Kiss B."/>
            <person name="Kocsube S."/>
            <person name="Kotiranta H."/>
            <person name="LaButti K.M."/>
            <person name="Lechner B.E."/>
            <person name="Liimatainen K."/>
            <person name="Lipzen A."/>
            <person name="Lukacs Z."/>
            <person name="Mihaltcheva S."/>
            <person name="Morgado L.N."/>
            <person name="Niskanen T."/>
            <person name="Noordeloos M.E."/>
            <person name="Ohm R.A."/>
            <person name="Ortiz-Santana B."/>
            <person name="Ovrebo C."/>
            <person name="Racz N."/>
            <person name="Riley R."/>
            <person name="Savchenko A."/>
            <person name="Shiryaev A."/>
            <person name="Soop K."/>
            <person name="Spirin V."/>
            <person name="Szebenyi C."/>
            <person name="Tomsovsky M."/>
            <person name="Tulloss R.E."/>
            <person name="Uehling J."/>
            <person name="Grigoriev I.V."/>
            <person name="Vagvolgyi C."/>
            <person name="Papp T."/>
            <person name="Martin F.M."/>
            <person name="Miettinen O."/>
            <person name="Hibbett D.S."/>
            <person name="Nagy L.G."/>
        </authorList>
    </citation>
    <scope>NUCLEOTIDE SEQUENCE [LARGE SCALE GENOMIC DNA]</scope>
    <source>
        <strain evidence="2 3">CBS 121175</strain>
    </source>
</reference>
<sequence length="321" mass="34626">MNPVYGSTGEAWIPHRGAPPWTAPKRGRSPSDAHNTNSNESLWVKRARLDPADASRAFASDSNDFQNWEERDPPQMFQQAHNFTMQGDSTFSDVQGHVDATYLATMRSSLSSTTAEPQYQHCIPSHSLAIGGQSYKDPHALTTIEEWQTGPAYSSRAALLRRPSDLPVVASSAHRTGSSSNSGGCVPKAVNPVSRPSTSSFQGASNLEFSGTTTFINAHTVVVPNVSTRDIALVAEALSSNNFRNFLADHLRKRVGKTGRWVLSEANFGSGGRHLAESYGGLACVSGAGRTILASIIVEYLMELAKSNKRICVAFAYTPTP</sequence>
<feature type="compositionally biased region" description="Polar residues" evidence="1">
    <location>
        <begin position="32"/>
        <end position="41"/>
    </location>
</feature>
<name>A0A5C3KIH3_COPMA</name>
<dbReference type="OrthoDB" id="7464126at2759"/>
<protein>
    <submittedName>
        <fullName evidence="2">Uncharacterized protein</fullName>
    </submittedName>
</protein>
<accession>A0A5C3KIH3</accession>
<evidence type="ECO:0000313" key="3">
    <source>
        <dbReference type="Proteomes" id="UP000307440"/>
    </source>
</evidence>
<keyword evidence="3" id="KW-1185">Reference proteome</keyword>
<evidence type="ECO:0000313" key="2">
    <source>
        <dbReference type="EMBL" id="TFK19842.1"/>
    </source>
</evidence>
<proteinExistence type="predicted"/>
<organism evidence="2 3">
    <name type="scientific">Coprinopsis marcescibilis</name>
    <name type="common">Agaric fungus</name>
    <name type="synonym">Psathyrella marcescibilis</name>
    <dbReference type="NCBI Taxonomy" id="230819"/>
    <lineage>
        <taxon>Eukaryota</taxon>
        <taxon>Fungi</taxon>
        <taxon>Dikarya</taxon>
        <taxon>Basidiomycota</taxon>
        <taxon>Agaricomycotina</taxon>
        <taxon>Agaricomycetes</taxon>
        <taxon>Agaricomycetidae</taxon>
        <taxon>Agaricales</taxon>
        <taxon>Agaricineae</taxon>
        <taxon>Psathyrellaceae</taxon>
        <taxon>Coprinopsis</taxon>
    </lineage>
</organism>
<dbReference type="EMBL" id="ML210323">
    <property type="protein sequence ID" value="TFK19842.1"/>
    <property type="molecule type" value="Genomic_DNA"/>
</dbReference>
<dbReference type="Proteomes" id="UP000307440">
    <property type="component" value="Unassembled WGS sequence"/>
</dbReference>
<evidence type="ECO:0000256" key="1">
    <source>
        <dbReference type="SAM" id="MobiDB-lite"/>
    </source>
</evidence>
<dbReference type="AlphaFoldDB" id="A0A5C3KIH3"/>
<feature type="region of interest" description="Disordered" evidence="1">
    <location>
        <begin position="171"/>
        <end position="192"/>
    </location>
</feature>
<feature type="compositionally biased region" description="Polar residues" evidence="1">
    <location>
        <begin position="173"/>
        <end position="183"/>
    </location>
</feature>
<gene>
    <name evidence="2" type="ORF">FA15DRAFT_708635</name>
</gene>
<feature type="region of interest" description="Disordered" evidence="1">
    <location>
        <begin position="1"/>
        <end position="43"/>
    </location>
</feature>